<dbReference type="EMBL" id="CAJFCV020000004">
    <property type="protein sequence ID" value="CAG9113732.1"/>
    <property type="molecule type" value="Genomic_DNA"/>
</dbReference>
<feature type="signal peptide" evidence="1">
    <location>
        <begin position="1"/>
        <end position="19"/>
    </location>
</feature>
<dbReference type="Proteomes" id="UP000582659">
    <property type="component" value="Unassembled WGS sequence"/>
</dbReference>
<keyword evidence="1" id="KW-0732">Signal</keyword>
<evidence type="ECO:0000313" key="3">
    <source>
        <dbReference type="Proteomes" id="UP000659654"/>
    </source>
</evidence>
<dbReference type="OrthoDB" id="10538337at2759"/>
<comment type="caution">
    <text evidence="2">The sequence shown here is derived from an EMBL/GenBank/DDBJ whole genome shotgun (WGS) entry which is preliminary data.</text>
</comment>
<gene>
    <name evidence="2" type="ORF">BXYJ_LOCUS8230</name>
</gene>
<evidence type="ECO:0000313" key="2">
    <source>
        <dbReference type="EMBL" id="CAD5224810.1"/>
    </source>
</evidence>
<reference evidence="2" key="1">
    <citation type="submission" date="2020-09" db="EMBL/GenBank/DDBJ databases">
        <authorList>
            <person name="Kikuchi T."/>
        </authorList>
    </citation>
    <scope>NUCLEOTIDE SEQUENCE</scope>
    <source>
        <strain evidence="2">Ka4C1</strain>
    </source>
</reference>
<organism evidence="2 3">
    <name type="scientific">Bursaphelenchus xylophilus</name>
    <name type="common">Pinewood nematode worm</name>
    <name type="synonym">Aphelenchoides xylophilus</name>
    <dbReference type="NCBI Taxonomy" id="6326"/>
    <lineage>
        <taxon>Eukaryota</taxon>
        <taxon>Metazoa</taxon>
        <taxon>Ecdysozoa</taxon>
        <taxon>Nematoda</taxon>
        <taxon>Chromadorea</taxon>
        <taxon>Rhabditida</taxon>
        <taxon>Tylenchina</taxon>
        <taxon>Tylenchomorpha</taxon>
        <taxon>Aphelenchoidea</taxon>
        <taxon>Aphelenchoididae</taxon>
        <taxon>Bursaphelenchus</taxon>
    </lineage>
</organism>
<evidence type="ECO:0000256" key="1">
    <source>
        <dbReference type="SAM" id="SignalP"/>
    </source>
</evidence>
<keyword evidence="3" id="KW-1185">Reference proteome</keyword>
<dbReference type="EMBL" id="CAJFDI010000004">
    <property type="protein sequence ID" value="CAD5224810.1"/>
    <property type="molecule type" value="Genomic_DNA"/>
</dbReference>
<accession>A0A7I8XDC5</accession>
<protein>
    <submittedName>
        <fullName evidence="2">(pine wood nematode) hypothetical protein</fullName>
    </submittedName>
</protein>
<proteinExistence type="predicted"/>
<dbReference type="AlphaFoldDB" id="A0A7I8XDC5"/>
<sequence length="104" mass="11821">MMMQVWCSLLMWPLLYVGGDVENLMVPAEDQEGSCGGLPRCPTNTLCFRPAKYLNPRMCVHPSWKLPGDLLLPKPPYTPSPTAVVCDVSVVWWPMFLFWIFLCS</sequence>
<name>A0A7I8XDC5_BURXY</name>
<feature type="chain" id="PRO_5036400108" evidence="1">
    <location>
        <begin position="20"/>
        <end position="104"/>
    </location>
</feature>
<dbReference type="Proteomes" id="UP000659654">
    <property type="component" value="Unassembled WGS sequence"/>
</dbReference>